<feature type="compositionally biased region" description="Polar residues" evidence="1">
    <location>
        <begin position="111"/>
        <end position="128"/>
    </location>
</feature>
<evidence type="ECO:0000313" key="3">
    <source>
        <dbReference type="Proteomes" id="UP000218231"/>
    </source>
</evidence>
<feature type="compositionally biased region" description="Polar residues" evidence="1">
    <location>
        <begin position="31"/>
        <end position="47"/>
    </location>
</feature>
<protein>
    <submittedName>
        <fullName evidence="2">Uncharacterized protein</fullName>
    </submittedName>
</protein>
<gene>
    <name evidence="2" type="ORF">WR25_17701</name>
</gene>
<reference evidence="2 3" key="1">
    <citation type="journal article" date="2017" name="Curr. Biol.">
        <title>Genome architecture and evolution of a unichromosomal asexual nematode.</title>
        <authorList>
            <person name="Fradin H."/>
            <person name="Zegar C."/>
            <person name="Gutwein M."/>
            <person name="Lucas J."/>
            <person name="Kovtun M."/>
            <person name="Corcoran D."/>
            <person name="Baugh L.R."/>
            <person name="Kiontke K."/>
            <person name="Gunsalus K."/>
            <person name="Fitch D.H."/>
            <person name="Piano F."/>
        </authorList>
    </citation>
    <scope>NUCLEOTIDE SEQUENCE [LARGE SCALE GENOMIC DNA]</scope>
    <source>
        <strain evidence="2">PF1309</strain>
    </source>
</reference>
<evidence type="ECO:0000313" key="2">
    <source>
        <dbReference type="EMBL" id="PAV82938.1"/>
    </source>
</evidence>
<organism evidence="2 3">
    <name type="scientific">Diploscapter pachys</name>
    <dbReference type="NCBI Taxonomy" id="2018661"/>
    <lineage>
        <taxon>Eukaryota</taxon>
        <taxon>Metazoa</taxon>
        <taxon>Ecdysozoa</taxon>
        <taxon>Nematoda</taxon>
        <taxon>Chromadorea</taxon>
        <taxon>Rhabditida</taxon>
        <taxon>Rhabditina</taxon>
        <taxon>Rhabditomorpha</taxon>
        <taxon>Rhabditoidea</taxon>
        <taxon>Rhabditidae</taxon>
        <taxon>Diploscapter</taxon>
    </lineage>
</organism>
<name>A0A2A2L9Y7_9BILA</name>
<evidence type="ECO:0000256" key="1">
    <source>
        <dbReference type="SAM" id="MobiDB-lite"/>
    </source>
</evidence>
<feature type="region of interest" description="Disordered" evidence="1">
    <location>
        <begin position="1"/>
        <end position="128"/>
    </location>
</feature>
<sequence>MESREDSGEFLTPPQKPQPYMLPYNPPLVPQLQNGNTSYQNGSQNGHISLDMEGEPRRYGAGPRQQVTSIGGQAPWPDSSTREDPQAQPRTNLYQRRQSGESNGGGRYNVPTGTAVNYNRNPSSSLQV</sequence>
<keyword evidence="3" id="KW-1185">Reference proteome</keyword>
<accession>A0A2A2L9Y7</accession>
<proteinExistence type="predicted"/>
<dbReference type="Proteomes" id="UP000218231">
    <property type="component" value="Unassembled WGS sequence"/>
</dbReference>
<feature type="compositionally biased region" description="Polar residues" evidence="1">
    <location>
        <begin position="88"/>
        <end position="101"/>
    </location>
</feature>
<dbReference type="AlphaFoldDB" id="A0A2A2L9Y7"/>
<dbReference type="EMBL" id="LIAE01007011">
    <property type="protein sequence ID" value="PAV82938.1"/>
    <property type="molecule type" value="Genomic_DNA"/>
</dbReference>
<comment type="caution">
    <text evidence="2">The sequence shown here is derived from an EMBL/GenBank/DDBJ whole genome shotgun (WGS) entry which is preliminary data.</text>
</comment>